<evidence type="ECO:0000313" key="2">
    <source>
        <dbReference type="EMBL" id="GAO45222.1"/>
    </source>
</evidence>
<dbReference type="PANTHER" id="PTHR43685">
    <property type="entry name" value="GLYCOSYLTRANSFERASE"/>
    <property type="match status" value="1"/>
</dbReference>
<protein>
    <submittedName>
        <fullName evidence="2">Putative glycosyltransferase</fullName>
    </submittedName>
</protein>
<sequence>MLVSVIMPVYNRAEIVGEAVLSLQHQTFENWELLVVDDISSDNTPEVLGRLAAKDSRIRYFQRQGVLKGASVCRNIGLSESRGDLVIFLDSDDVLPHWCLEERVLLMQEHPETDALISNGAFFREHPSDASKFWNKLTVEGKPDLERFLDGDPVWQTSGATWRKLFLTGKQLAFNEFAKSSQDWEFHVHALLKGGSFKKNDVLPDYFVRRSDKVDTISVNHLSTEKIENRLQLYIEVSQYHESLMGLTANRNKLQRRFLKDIYLSQLVNNRIDSAKIEGFRNLVRPGDRKSQLIYSILKFGNSLQQMKSGIIFKIYRKLAGLFILEKYFENASFYRSPIGSEVSDELVKRLHIQG</sequence>
<evidence type="ECO:0000313" key="3">
    <source>
        <dbReference type="Proteomes" id="UP000033121"/>
    </source>
</evidence>
<dbReference type="CDD" id="cd00761">
    <property type="entry name" value="Glyco_tranf_GTA_type"/>
    <property type="match status" value="1"/>
</dbReference>
<dbReference type="AlphaFoldDB" id="A0A0E9N5H8"/>
<feature type="domain" description="Glycosyltransferase 2-like" evidence="1">
    <location>
        <begin position="4"/>
        <end position="123"/>
    </location>
</feature>
<accession>A0A0E9N5H8</accession>
<dbReference type="STRING" id="1220578.FPE01S_04_04660"/>
<comment type="caution">
    <text evidence="2">The sequence shown here is derived from an EMBL/GenBank/DDBJ whole genome shotgun (WGS) entry which is preliminary data.</text>
</comment>
<dbReference type="SUPFAM" id="SSF53448">
    <property type="entry name" value="Nucleotide-diphospho-sugar transferases"/>
    <property type="match status" value="1"/>
</dbReference>
<dbReference type="GO" id="GO:0016740">
    <property type="term" value="F:transferase activity"/>
    <property type="evidence" value="ECO:0007669"/>
    <property type="project" value="UniProtKB-KW"/>
</dbReference>
<evidence type="ECO:0000259" key="1">
    <source>
        <dbReference type="Pfam" id="PF00535"/>
    </source>
</evidence>
<dbReference type="Pfam" id="PF00535">
    <property type="entry name" value="Glycos_transf_2"/>
    <property type="match status" value="1"/>
</dbReference>
<name>A0A0E9N5H8_9BACT</name>
<organism evidence="2 3">
    <name type="scientific">Flavihumibacter petaseus NBRC 106054</name>
    <dbReference type="NCBI Taxonomy" id="1220578"/>
    <lineage>
        <taxon>Bacteria</taxon>
        <taxon>Pseudomonadati</taxon>
        <taxon>Bacteroidota</taxon>
        <taxon>Chitinophagia</taxon>
        <taxon>Chitinophagales</taxon>
        <taxon>Chitinophagaceae</taxon>
        <taxon>Flavihumibacter</taxon>
    </lineage>
</organism>
<dbReference type="Gene3D" id="3.90.550.10">
    <property type="entry name" value="Spore Coat Polysaccharide Biosynthesis Protein SpsA, Chain A"/>
    <property type="match status" value="1"/>
</dbReference>
<dbReference type="InterPro" id="IPR001173">
    <property type="entry name" value="Glyco_trans_2-like"/>
</dbReference>
<dbReference type="InterPro" id="IPR050834">
    <property type="entry name" value="Glycosyltransf_2"/>
</dbReference>
<dbReference type="InterPro" id="IPR029044">
    <property type="entry name" value="Nucleotide-diphossugar_trans"/>
</dbReference>
<dbReference type="EMBL" id="BBWV01000004">
    <property type="protein sequence ID" value="GAO45222.1"/>
    <property type="molecule type" value="Genomic_DNA"/>
</dbReference>
<dbReference type="PANTHER" id="PTHR43685:SF2">
    <property type="entry name" value="GLYCOSYLTRANSFERASE 2-LIKE DOMAIN-CONTAINING PROTEIN"/>
    <property type="match status" value="1"/>
</dbReference>
<reference evidence="2 3" key="1">
    <citation type="submission" date="2015-04" db="EMBL/GenBank/DDBJ databases">
        <title>Whole genome shotgun sequence of Flavihumibacter petaseus NBRC 106054.</title>
        <authorList>
            <person name="Miyazawa S."/>
            <person name="Hosoyama A."/>
            <person name="Hashimoto M."/>
            <person name="Noguchi M."/>
            <person name="Tsuchikane K."/>
            <person name="Ohji S."/>
            <person name="Yamazoe A."/>
            <person name="Ichikawa N."/>
            <person name="Kimura A."/>
            <person name="Fujita N."/>
        </authorList>
    </citation>
    <scope>NUCLEOTIDE SEQUENCE [LARGE SCALE GENOMIC DNA]</scope>
    <source>
        <strain evidence="2 3">NBRC 106054</strain>
    </source>
</reference>
<keyword evidence="3" id="KW-1185">Reference proteome</keyword>
<dbReference type="OrthoDB" id="597270at2"/>
<proteinExistence type="predicted"/>
<dbReference type="Proteomes" id="UP000033121">
    <property type="component" value="Unassembled WGS sequence"/>
</dbReference>
<keyword evidence="2" id="KW-0808">Transferase</keyword>
<gene>
    <name evidence="2" type="ORF">FPE01S_04_04660</name>
</gene>